<dbReference type="Proteomes" id="UP000886595">
    <property type="component" value="Unassembled WGS sequence"/>
</dbReference>
<comment type="caution">
    <text evidence="2">The sequence shown here is derived from an EMBL/GenBank/DDBJ whole genome shotgun (WGS) entry which is preliminary data.</text>
</comment>
<feature type="region of interest" description="Disordered" evidence="1">
    <location>
        <begin position="1"/>
        <end position="28"/>
    </location>
</feature>
<keyword evidence="4" id="KW-1185">Reference proteome</keyword>
<accession>A0A8X7RKF0</accession>
<dbReference type="EMBL" id="JAAMPC010000010">
    <property type="protein sequence ID" value="KAG2290644.1"/>
    <property type="molecule type" value="Genomic_DNA"/>
</dbReference>
<organism evidence="2 4">
    <name type="scientific">Brassica carinata</name>
    <name type="common">Ethiopian mustard</name>
    <name type="synonym">Abyssinian cabbage</name>
    <dbReference type="NCBI Taxonomy" id="52824"/>
    <lineage>
        <taxon>Eukaryota</taxon>
        <taxon>Viridiplantae</taxon>
        <taxon>Streptophyta</taxon>
        <taxon>Embryophyta</taxon>
        <taxon>Tracheophyta</taxon>
        <taxon>Spermatophyta</taxon>
        <taxon>Magnoliopsida</taxon>
        <taxon>eudicotyledons</taxon>
        <taxon>Gunneridae</taxon>
        <taxon>Pentapetalae</taxon>
        <taxon>rosids</taxon>
        <taxon>malvids</taxon>
        <taxon>Brassicales</taxon>
        <taxon>Brassicaceae</taxon>
        <taxon>Brassiceae</taxon>
        <taxon>Brassica</taxon>
    </lineage>
</organism>
<evidence type="ECO:0000313" key="3">
    <source>
        <dbReference type="EMBL" id="KAG2290645.1"/>
    </source>
</evidence>
<dbReference type="AlphaFoldDB" id="A0A8X7RKF0"/>
<proteinExistence type="predicted"/>
<evidence type="ECO:0000313" key="2">
    <source>
        <dbReference type="EMBL" id="KAG2290644.1"/>
    </source>
</evidence>
<evidence type="ECO:0000256" key="1">
    <source>
        <dbReference type="SAM" id="MobiDB-lite"/>
    </source>
</evidence>
<protein>
    <submittedName>
        <fullName evidence="2">Uncharacterized protein</fullName>
    </submittedName>
</protein>
<evidence type="ECO:0000313" key="4">
    <source>
        <dbReference type="Proteomes" id="UP000886595"/>
    </source>
</evidence>
<sequence length="63" mass="7376">MQIATVTAQGISENNRETEPALRQHHFRPTSSSPEYYFLECFNRLNVEISSNKPHTHIRLHKL</sequence>
<gene>
    <name evidence="2" type="ORF">Bca52824_050248</name>
    <name evidence="3" type="ORF">Bca52824_050249</name>
</gene>
<feature type="compositionally biased region" description="Polar residues" evidence="1">
    <location>
        <begin position="1"/>
        <end position="13"/>
    </location>
</feature>
<dbReference type="EMBL" id="JAAMPC010000010">
    <property type="protein sequence ID" value="KAG2290645.1"/>
    <property type="molecule type" value="Genomic_DNA"/>
</dbReference>
<name>A0A8X7RKF0_BRACI</name>
<reference evidence="2 4" key="1">
    <citation type="submission" date="2020-02" db="EMBL/GenBank/DDBJ databases">
        <authorList>
            <person name="Ma Q."/>
            <person name="Huang Y."/>
            <person name="Song X."/>
            <person name="Pei D."/>
        </authorList>
    </citation>
    <scope>NUCLEOTIDE SEQUENCE [LARGE SCALE GENOMIC DNA]</scope>
    <source>
        <strain evidence="2">Sxm20200214</strain>
        <tissue evidence="2">Leaf</tissue>
    </source>
</reference>